<keyword evidence="3" id="KW-0813">Transport</keyword>
<evidence type="ECO:0000259" key="12">
    <source>
        <dbReference type="Pfam" id="PF23953"/>
    </source>
</evidence>
<evidence type="ECO:0000256" key="2">
    <source>
        <dbReference type="ARBA" id="ARBA00004496"/>
    </source>
</evidence>
<evidence type="ECO:0000256" key="6">
    <source>
        <dbReference type="ARBA" id="ARBA00022737"/>
    </source>
</evidence>
<gene>
    <name evidence="13" type="ORF">PENSUB_1082</name>
</gene>
<sequence>MPPILSLRHKALPRTLSYNRATYAILLTYPNHPGTYELMSLTRNAKRADESTVISSDPAKTTSLPPLTVSPFSILLPSSNHNVTIATAALRRMSTLHENIRIKSASWDDSGVLIYSTLNHIKYSLLNGGIVRAFDQHVYLVRVTGSNLYCLDCNAQPQILSINPAEYRFKLALVTKNHKMMLQAVKNTTLVGLSIISYIQKKGYPEIAMQCVRDPRTRFDLALECDNFKAAIVIARRIDDPSYWDRLGPQALAHGNHKTAEMTYRKQRNFKKLSFLYLATGNQEKLSRMAQMSKLRGDFVGRFQNAIYRGDVVDRIQLLKKVDQYRSPLLTLWQRQNDFNEKAEPIHEASGLTEDQIVLPWFEMPLTVPHPIVPTFKSNRPVRTTDPSSFKKALVGWADSGDKAATDGFEVEGDMEAGLGKNFDEEVNAYTPWKANARKLRVPAYSVRDDSMYAEDESVYE</sequence>
<keyword evidence="7" id="KW-0931">ER-Golgi transport</keyword>
<keyword evidence="4" id="KW-0963">Cytoplasm</keyword>
<proteinExistence type="predicted"/>
<dbReference type="AlphaFoldDB" id="A0A1Q5UL88"/>
<dbReference type="GO" id="GO:0006886">
    <property type="term" value="P:intracellular protein transport"/>
    <property type="evidence" value="ECO:0007669"/>
    <property type="project" value="InterPro"/>
</dbReference>
<evidence type="ECO:0000313" key="13">
    <source>
        <dbReference type="EMBL" id="OKP13234.1"/>
    </source>
</evidence>
<keyword evidence="9" id="KW-0333">Golgi apparatus</keyword>
<keyword evidence="10" id="KW-0472">Membrane</keyword>
<dbReference type="GO" id="GO:0030117">
    <property type="term" value="C:membrane coat"/>
    <property type="evidence" value="ECO:0007669"/>
    <property type="project" value="InterPro"/>
</dbReference>
<evidence type="ECO:0000256" key="1">
    <source>
        <dbReference type="ARBA" id="ARBA00004255"/>
    </source>
</evidence>
<evidence type="ECO:0000256" key="5">
    <source>
        <dbReference type="ARBA" id="ARBA00022574"/>
    </source>
</evidence>
<keyword evidence="6" id="KW-0677">Repeat</keyword>
<comment type="subcellular location">
    <subcellularLocation>
        <location evidence="2">Cytoplasm</location>
    </subcellularLocation>
    <subcellularLocation>
        <location evidence="1">Golgi apparatus membrane</location>
        <topology evidence="1">Peripheral membrane protein</topology>
        <orientation evidence="1">Cytoplasmic side</orientation>
    </subcellularLocation>
</comment>
<dbReference type="InterPro" id="IPR006692">
    <property type="entry name" value="Beta-prop_COPA/B_2nd"/>
</dbReference>
<dbReference type="Gene3D" id="1.25.40.470">
    <property type="match status" value="1"/>
</dbReference>
<evidence type="ECO:0000256" key="10">
    <source>
        <dbReference type="ARBA" id="ARBA00023136"/>
    </source>
</evidence>
<keyword evidence="5" id="KW-0853">WD repeat</keyword>
<name>A0A1Q5UL88_9EURO</name>
<dbReference type="FunFam" id="1.25.40.470:FF:000002">
    <property type="entry name" value="Coatomer subunit alpha"/>
    <property type="match status" value="1"/>
</dbReference>
<evidence type="ECO:0000256" key="9">
    <source>
        <dbReference type="ARBA" id="ARBA00023034"/>
    </source>
</evidence>
<evidence type="ECO:0000256" key="4">
    <source>
        <dbReference type="ARBA" id="ARBA00022490"/>
    </source>
</evidence>
<feature type="domain" description="COPA/B TPR" evidence="12">
    <location>
        <begin position="194"/>
        <end position="325"/>
    </location>
</feature>
<keyword evidence="14" id="KW-1185">Reference proteome</keyword>
<protein>
    <submittedName>
        <fullName evidence="13">Uncharacterized protein</fullName>
    </submittedName>
</protein>
<feature type="domain" description="COPA/B second beta-propeller" evidence="11">
    <location>
        <begin position="78"/>
        <end position="152"/>
    </location>
</feature>
<dbReference type="CDD" id="cd22948">
    <property type="entry name" value="Coatomer_WDAD_alpha"/>
    <property type="match status" value="1"/>
</dbReference>
<accession>A0A1Q5UL88</accession>
<reference evidence="13 14" key="1">
    <citation type="submission" date="2016-10" db="EMBL/GenBank/DDBJ databases">
        <title>Genome sequence of the ascomycete fungus Penicillium subrubescens.</title>
        <authorList>
            <person name="De Vries R.P."/>
            <person name="Peng M."/>
            <person name="Dilokpimol A."/>
            <person name="Hilden K."/>
            <person name="Makela M.R."/>
            <person name="Grigoriev I."/>
            <person name="Riley R."/>
            <person name="Granchi Z."/>
        </authorList>
    </citation>
    <scope>NUCLEOTIDE SEQUENCE [LARGE SCALE GENOMIC DNA]</scope>
    <source>
        <strain evidence="13 14">CBS 132785</strain>
    </source>
</reference>
<evidence type="ECO:0000256" key="7">
    <source>
        <dbReference type="ARBA" id="ARBA00022892"/>
    </source>
</evidence>
<dbReference type="GO" id="GO:0016192">
    <property type="term" value="P:vesicle-mediated transport"/>
    <property type="evidence" value="ECO:0007669"/>
    <property type="project" value="UniProtKB-KW"/>
</dbReference>
<evidence type="ECO:0000313" key="14">
    <source>
        <dbReference type="Proteomes" id="UP000186955"/>
    </source>
</evidence>
<dbReference type="GO" id="GO:0000139">
    <property type="term" value="C:Golgi membrane"/>
    <property type="evidence" value="ECO:0007669"/>
    <property type="project" value="UniProtKB-SubCell"/>
</dbReference>
<dbReference type="EMBL" id="MNBE01000154">
    <property type="protein sequence ID" value="OKP13234.1"/>
    <property type="molecule type" value="Genomic_DNA"/>
</dbReference>
<dbReference type="Proteomes" id="UP000186955">
    <property type="component" value="Unassembled WGS sequence"/>
</dbReference>
<dbReference type="Pfam" id="PF04053">
    <property type="entry name" value="B-prop_COPA_B_2nd"/>
    <property type="match status" value="1"/>
</dbReference>
<dbReference type="InterPro" id="IPR047312">
    <property type="entry name" value="Coatomer_alpha_WD-assoc_reg"/>
</dbReference>
<dbReference type="GO" id="GO:0005198">
    <property type="term" value="F:structural molecule activity"/>
    <property type="evidence" value="ECO:0007669"/>
    <property type="project" value="InterPro"/>
</dbReference>
<dbReference type="Pfam" id="PF23953">
    <property type="entry name" value="TPR_COPA_B"/>
    <property type="match status" value="1"/>
</dbReference>
<organism evidence="13 14">
    <name type="scientific">Penicillium subrubescens</name>
    <dbReference type="NCBI Taxonomy" id="1316194"/>
    <lineage>
        <taxon>Eukaryota</taxon>
        <taxon>Fungi</taxon>
        <taxon>Dikarya</taxon>
        <taxon>Ascomycota</taxon>
        <taxon>Pezizomycotina</taxon>
        <taxon>Eurotiomycetes</taxon>
        <taxon>Eurotiomycetidae</taxon>
        <taxon>Eurotiales</taxon>
        <taxon>Aspergillaceae</taxon>
        <taxon>Penicillium</taxon>
    </lineage>
</organism>
<evidence type="ECO:0000259" key="11">
    <source>
        <dbReference type="Pfam" id="PF04053"/>
    </source>
</evidence>
<comment type="caution">
    <text evidence="13">The sequence shown here is derived from an EMBL/GenBank/DDBJ whole genome shotgun (WGS) entry which is preliminary data.</text>
</comment>
<dbReference type="InterPro" id="IPR056176">
    <property type="entry name" value="TPR_COPA_B"/>
</dbReference>
<evidence type="ECO:0000256" key="8">
    <source>
        <dbReference type="ARBA" id="ARBA00022927"/>
    </source>
</evidence>
<evidence type="ECO:0000256" key="3">
    <source>
        <dbReference type="ARBA" id="ARBA00022448"/>
    </source>
</evidence>
<keyword evidence="8" id="KW-0653">Protein transport</keyword>
<dbReference type="STRING" id="1316194.A0A1Q5UL88"/>